<evidence type="ECO:0000313" key="3">
    <source>
        <dbReference type="Proteomes" id="UP000257039"/>
    </source>
</evidence>
<reference evidence="2 3" key="1">
    <citation type="submission" date="2017-04" db="EMBL/GenBank/DDBJ databases">
        <title>Draft genome sequence of Zooshikella ganghwensis VG4 isolated from Red Sea sediments.</title>
        <authorList>
            <person name="Rehman Z."/>
            <person name="Alam I."/>
            <person name="Kamau A."/>
            <person name="Bajic V."/>
            <person name="Leiknes T."/>
        </authorList>
    </citation>
    <scope>NUCLEOTIDE SEQUENCE [LARGE SCALE GENOMIC DNA]</scope>
    <source>
        <strain evidence="2 3">VG4</strain>
    </source>
</reference>
<dbReference type="EMBL" id="NDXW01000001">
    <property type="protein sequence ID" value="RDH43516.1"/>
    <property type="molecule type" value="Genomic_DNA"/>
</dbReference>
<organism evidence="2 3">
    <name type="scientific">Zooshikella ganghwensis</name>
    <dbReference type="NCBI Taxonomy" id="202772"/>
    <lineage>
        <taxon>Bacteria</taxon>
        <taxon>Pseudomonadati</taxon>
        <taxon>Pseudomonadota</taxon>
        <taxon>Gammaproteobacteria</taxon>
        <taxon>Oceanospirillales</taxon>
        <taxon>Zooshikellaceae</taxon>
        <taxon>Zooshikella</taxon>
    </lineage>
</organism>
<keyword evidence="1" id="KW-0472">Membrane</keyword>
<dbReference type="InterPro" id="IPR021730">
    <property type="entry name" value="YdbH"/>
</dbReference>
<protein>
    <submittedName>
        <fullName evidence="2">Uncharacterized protein</fullName>
    </submittedName>
</protein>
<dbReference type="AlphaFoldDB" id="A0A4P9VL59"/>
<evidence type="ECO:0000313" key="2">
    <source>
        <dbReference type="EMBL" id="RDH43516.1"/>
    </source>
</evidence>
<accession>A0A4P9VL59</accession>
<dbReference type="RefSeq" id="WP_094786835.1">
    <property type="nucleotide sequence ID" value="NZ_NDXW01000001.1"/>
</dbReference>
<dbReference type="Pfam" id="PF11739">
    <property type="entry name" value="YdbH-like"/>
    <property type="match status" value="1"/>
</dbReference>
<dbReference type="Proteomes" id="UP000257039">
    <property type="component" value="Unassembled WGS sequence"/>
</dbReference>
<comment type="caution">
    <text evidence="2">The sequence shown here is derived from an EMBL/GenBank/DDBJ whole genome shotgun (WGS) entry which is preliminary data.</text>
</comment>
<keyword evidence="3" id="KW-1185">Reference proteome</keyword>
<keyword evidence="1" id="KW-1133">Transmembrane helix</keyword>
<keyword evidence="1" id="KW-0812">Transmembrane</keyword>
<name>A0A4P9VL59_9GAMM</name>
<gene>
    <name evidence="2" type="ORF">B9G39_08715</name>
</gene>
<feature type="transmembrane region" description="Helical" evidence="1">
    <location>
        <begin position="9"/>
        <end position="30"/>
    </location>
</feature>
<evidence type="ECO:0000256" key="1">
    <source>
        <dbReference type="SAM" id="Phobius"/>
    </source>
</evidence>
<proteinExistence type="predicted"/>
<sequence length="804" mass="90899">MLADIKKVTVWLGVCLAFTVVLLISIPWIISVAVNHIDLDENITVSLDQAAWHGFGKLKFEKVIVYFQQEPTIEINYLQLDVADFFSGIVSLKVSPNQVDYDRFTLLINGLKKRQTSGAGKSLFPLLPLKSNITIEPFFLLYSGNKFEVVLNAEVLLDRVNYNARITSTLGAQLYTQGYLTEQEVSGRLGFWALPFNTILPSLIHRVRFQPGLTHFLAHYKLLLAKSDKSTPTSTSTHDSFLGFNLLSNNNLALTGGISDALVKGNIWGIVKLKNQSLKNMEVYLWPASALSLFNSSSHDDSFVHKMTIQLPNKIIYQNNNLQSLLWQVDVNHDYYQGHVTVDSAQFNLNDMSGNAVFNVNLQQGDKSYNYKSFSLEGFQFKAEGWLDISDVDAELKLKSLVTLHNAAYNTFVAHRIELATEQPIQAKFQRNRLLWDIQGSLVNELTGLKIKKTKLPNLKATHDVQLKNHLLDYQMQGNWTSALRWEAQANLNLLDKQLSVVTDWETINAKKLQRSFARYPIWPKELTLTSGIVKPSLKLKADWRSETQWQMNAQLIAKQLAGQYQDYQWQGAAMDLGWQVQERGNQMSFLPLTQNKFKVDLLNVGIPLQTLRGRVAVKNMPSPWLSLERVNVKVLQGNAFVQQIPIFSPYAIDSYATFEGVSLSELVTLQEQPGLSAQGQLQGRLPLRFSPQGITIHAGQIQASKAGGFIKVEENPTVDALKQSRPEFSSAINALENLHFSLLESSLDLKENGDAKFKVTIKGKNPTLSQTRQVNFNYQHEENMLMLLRSLRFSQRLTDKLKH</sequence>